<reference evidence="1 2" key="1">
    <citation type="journal article" date="2017" name="Poromechanics V (2013)">
        <title>Genomic Characterization of the Arsenic-Tolerant Actinobacterium, &lt;i&gt;Rhodococcus erythropolis&lt;/i&gt; S43.</title>
        <authorList>
            <person name="Retamal-Morales G."/>
            <person name="Mehnert M."/>
            <person name="Schwabe R."/>
            <person name="Tischler D."/>
            <person name="Schloemann M."/>
            <person name="Levican G.J."/>
        </authorList>
    </citation>
    <scope>NUCLEOTIDE SEQUENCE [LARGE SCALE GENOMIC DNA]</scope>
    <source>
        <strain evidence="1 2">S43</strain>
    </source>
</reference>
<evidence type="ECO:0000313" key="2">
    <source>
        <dbReference type="Proteomes" id="UP000325576"/>
    </source>
</evidence>
<evidence type="ECO:0000313" key="1">
    <source>
        <dbReference type="EMBL" id="KAB2585751.1"/>
    </source>
</evidence>
<gene>
    <name evidence="1" type="ORF">BS297_08835</name>
</gene>
<dbReference type="AlphaFoldDB" id="A0A5N5E7E3"/>
<protein>
    <submittedName>
        <fullName evidence="1">Cutinase</fullName>
    </submittedName>
</protein>
<sequence length="73" mass="7739">APEVFVDSVFGYFTKHNTYTPMMSEPAPPAPPALPQTPSVPLQPADVATAIVTRVVENITPYLSAALATVLTK</sequence>
<feature type="non-terminal residue" evidence="1">
    <location>
        <position position="1"/>
    </location>
</feature>
<organism evidence="1 2">
    <name type="scientific">Rhodococcus erythropolis</name>
    <name type="common">Arthrobacter picolinophilus</name>
    <dbReference type="NCBI Taxonomy" id="1833"/>
    <lineage>
        <taxon>Bacteria</taxon>
        <taxon>Bacillati</taxon>
        <taxon>Actinomycetota</taxon>
        <taxon>Actinomycetes</taxon>
        <taxon>Mycobacteriales</taxon>
        <taxon>Nocardiaceae</taxon>
        <taxon>Rhodococcus</taxon>
        <taxon>Rhodococcus erythropolis group</taxon>
    </lineage>
</organism>
<dbReference type="Proteomes" id="UP000325576">
    <property type="component" value="Unassembled WGS sequence"/>
</dbReference>
<name>A0A5N5E7E3_RHOER</name>
<comment type="caution">
    <text evidence="1">The sequence shown here is derived from an EMBL/GenBank/DDBJ whole genome shotgun (WGS) entry which is preliminary data.</text>
</comment>
<proteinExistence type="predicted"/>
<accession>A0A5N5E7E3</accession>
<dbReference type="EMBL" id="MRBO01000288">
    <property type="protein sequence ID" value="KAB2585751.1"/>
    <property type="molecule type" value="Genomic_DNA"/>
</dbReference>